<evidence type="ECO:0000313" key="1">
    <source>
        <dbReference type="EMBL" id="KAI4357783.1"/>
    </source>
</evidence>
<reference evidence="1 2" key="1">
    <citation type="journal article" date="2022" name="DNA Res.">
        <title>Chromosomal-level genome assembly of the orchid tree Bauhinia variegata (Leguminosae; Cercidoideae) supports the allotetraploid origin hypothesis of Bauhinia.</title>
        <authorList>
            <person name="Zhong Y."/>
            <person name="Chen Y."/>
            <person name="Zheng D."/>
            <person name="Pang J."/>
            <person name="Liu Y."/>
            <person name="Luo S."/>
            <person name="Meng S."/>
            <person name="Qian L."/>
            <person name="Wei D."/>
            <person name="Dai S."/>
            <person name="Zhou R."/>
        </authorList>
    </citation>
    <scope>NUCLEOTIDE SEQUENCE [LARGE SCALE GENOMIC DNA]</scope>
    <source>
        <strain evidence="1">BV-YZ2020</strain>
    </source>
</reference>
<protein>
    <submittedName>
        <fullName evidence="1">Uncharacterized protein</fullName>
    </submittedName>
</protein>
<dbReference type="Proteomes" id="UP000828941">
    <property type="component" value="Chromosome 1"/>
</dbReference>
<proteinExistence type="predicted"/>
<evidence type="ECO:0000313" key="2">
    <source>
        <dbReference type="Proteomes" id="UP000828941"/>
    </source>
</evidence>
<name>A0ACB9QAL3_BAUVA</name>
<accession>A0ACB9QAL3</accession>
<organism evidence="1 2">
    <name type="scientific">Bauhinia variegata</name>
    <name type="common">Purple orchid tree</name>
    <name type="synonym">Phanera variegata</name>
    <dbReference type="NCBI Taxonomy" id="167791"/>
    <lineage>
        <taxon>Eukaryota</taxon>
        <taxon>Viridiplantae</taxon>
        <taxon>Streptophyta</taxon>
        <taxon>Embryophyta</taxon>
        <taxon>Tracheophyta</taxon>
        <taxon>Spermatophyta</taxon>
        <taxon>Magnoliopsida</taxon>
        <taxon>eudicotyledons</taxon>
        <taxon>Gunneridae</taxon>
        <taxon>Pentapetalae</taxon>
        <taxon>rosids</taxon>
        <taxon>fabids</taxon>
        <taxon>Fabales</taxon>
        <taxon>Fabaceae</taxon>
        <taxon>Cercidoideae</taxon>
        <taxon>Cercideae</taxon>
        <taxon>Bauhiniinae</taxon>
        <taxon>Bauhinia</taxon>
    </lineage>
</organism>
<sequence length="299" mass="33168">MASVSILAFLIFSQLVILLSAQNPNCPISFHCGDLGTIQFPFADAQHRDCGLLVIHGCDSNDPSALKYIQFDNAGELFQVTGVGESFVSVRDFHLQEKLLSRNCDAFTHNRSLDSLPLINSAIVAYRFDYENSSVIRCNRTVNASFLGSYDSKYTGCPGYDLYLGYGGKRYPEECSTVQIQIQNYNNIKDPFSSAAAEITVTVQVSDDCSKCHYEKEGQCRLDTNGQFFCATAEEETGKTLLVGATAVGILGCLMALAFFFKRKFSSNSAIFCWKKQDPTNPMIDEFLQTYEPLPTTTH</sequence>
<gene>
    <name evidence="1" type="ORF">L6164_001709</name>
</gene>
<dbReference type="EMBL" id="CM039426">
    <property type="protein sequence ID" value="KAI4357783.1"/>
    <property type="molecule type" value="Genomic_DNA"/>
</dbReference>
<keyword evidence="2" id="KW-1185">Reference proteome</keyword>
<comment type="caution">
    <text evidence="1">The sequence shown here is derived from an EMBL/GenBank/DDBJ whole genome shotgun (WGS) entry which is preliminary data.</text>
</comment>